<feature type="transmembrane region" description="Helical" evidence="1">
    <location>
        <begin position="346"/>
        <end position="367"/>
    </location>
</feature>
<dbReference type="EMBL" id="LEKV01004897">
    <property type="protein sequence ID" value="KVH91955.1"/>
    <property type="molecule type" value="Genomic_DNA"/>
</dbReference>
<keyword evidence="1" id="KW-0812">Transmembrane</keyword>
<proteinExistence type="predicted"/>
<evidence type="ECO:0000313" key="3">
    <source>
        <dbReference type="Proteomes" id="UP000243975"/>
    </source>
</evidence>
<name>A0A103XJJ2_CYNCS</name>
<dbReference type="Gramene" id="KVH91955">
    <property type="protein sequence ID" value="KVH91955"/>
    <property type="gene ID" value="Ccrd_006016"/>
</dbReference>
<protein>
    <submittedName>
        <fullName evidence="2">Uncharacterized protein</fullName>
    </submittedName>
</protein>
<feature type="transmembrane region" description="Helical" evidence="1">
    <location>
        <begin position="301"/>
        <end position="334"/>
    </location>
</feature>
<gene>
    <name evidence="2" type="ORF">Ccrd_006016</name>
</gene>
<feature type="non-terminal residue" evidence="2">
    <location>
        <position position="1"/>
    </location>
</feature>
<dbReference type="AlphaFoldDB" id="A0A103XJJ2"/>
<keyword evidence="1" id="KW-0472">Membrane</keyword>
<keyword evidence="3" id="KW-1185">Reference proteome</keyword>
<reference evidence="2 3" key="1">
    <citation type="journal article" date="2016" name="Sci. Rep.">
        <title>The genome sequence of the outbreeding globe artichoke constructed de novo incorporating a phase-aware low-pass sequencing strategy of F1 progeny.</title>
        <authorList>
            <person name="Scaglione D."/>
            <person name="Reyes-Chin-Wo S."/>
            <person name="Acquadro A."/>
            <person name="Froenicke L."/>
            <person name="Portis E."/>
            <person name="Beitel C."/>
            <person name="Tirone M."/>
            <person name="Mauro R."/>
            <person name="Lo Monaco A."/>
            <person name="Mauromicale G."/>
            <person name="Faccioli P."/>
            <person name="Cattivelli L."/>
            <person name="Rieseberg L."/>
            <person name="Michelmore R."/>
            <person name="Lanteri S."/>
        </authorList>
    </citation>
    <scope>NUCLEOTIDE SEQUENCE [LARGE SCALE GENOMIC DNA]</scope>
    <source>
        <strain evidence="2">2C</strain>
    </source>
</reference>
<evidence type="ECO:0000256" key="1">
    <source>
        <dbReference type="SAM" id="Phobius"/>
    </source>
</evidence>
<comment type="caution">
    <text evidence="2">The sequence shown here is derived from an EMBL/GenBank/DDBJ whole genome shotgun (WGS) entry which is preliminary data.</text>
</comment>
<dbReference type="Proteomes" id="UP000243975">
    <property type="component" value="Unassembled WGS sequence"/>
</dbReference>
<keyword evidence="1" id="KW-1133">Transmembrane helix</keyword>
<organism evidence="2 3">
    <name type="scientific">Cynara cardunculus var. scolymus</name>
    <name type="common">Globe artichoke</name>
    <name type="synonym">Cynara scolymus</name>
    <dbReference type="NCBI Taxonomy" id="59895"/>
    <lineage>
        <taxon>Eukaryota</taxon>
        <taxon>Viridiplantae</taxon>
        <taxon>Streptophyta</taxon>
        <taxon>Embryophyta</taxon>
        <taxon>Tracheophyta</taxon>
        <taxon>Spermatophyta</taxon>
        <taxon>Magnoliopsida</taxon>
        <taxon>eudicotyledons</taxon>
        <taxon>Gunneridae</taxon>
        <taxon>Pentapetalae</taxon>
        <taxon>asterids</taxon>
        <taxon>campanulids</taxon>
        <taxon>Asterales</taxon>
        <taxon>Asteraceae</taxon>
        <taxon>Carduoideae</taxon>
        <taxon>Cardueae</taxon>
        <taxon>Carduinae</taxon>
        <taxon>Cynara</taxon>
    </lineage>
</organism>
<feature type="non-terminal residue" evidence="2">
    <location>
        <position position="375"/>
    </location>
</feature>
<sequence>QVGYWSVGGRNYDEVIFQGILDKSRVILAVERQLAVGSSFRSNWMLFVFGEHLGRSVGAARSYGRIHSFSYSKEYKKLTNWLMNYGQQTVRAARTRKLLTGDDCPLYCRYTMVQLSTSPFAGLFGVEIGLIIKITMCKGYVPVGARTCGRGYVPVGARTCGRLSVTAERQVPGYAFDMLASRLFLQDDQGHDTGGWIRALVLSVKNDASNGFTLGVSYTASDDDSFKAVIWVVVELMSISMAGYIHQDTAIRFGRTVASLVLELQEVRTGDVNQGFRDDASSKFVMNGYWVHHHDSYCQFLWVVMLVGRVMLVFFVDSIMDFPCCLGLICVSLAKAVFLDGMPVTIARYGVLSGLATDVLLIPITIWSNDQDHHV</sequence>
<evidence type="ECO:0000313" key="2">
    <source>
        <dbReference type="EMBL" id="KVH91955.1"/>
    </source>
</evidence>
<accession>A0A103XJJ2</accession>